<reference evidence="5" key="1">
    <citation type="submission" date="2025-08" db="UniProtKB">
        <authorList>
            <consortium name="RefSeq"/>
        </authorList>
    </citation>
    <scope>IDENTIFICATION</scope>
    <source>
        <tissue evidence="5">Whole body</tissue>
    </source>
</reference>
<dbReference type="Proteomes" id="UP000694925">
    <property type="component" value="Unplaced"/>
</dbReference>
<dbReference type="GO" id="GO:0019915">
    <property type="term" value="P:lipid storage"/>
    <property type="evidence" value="ECO:0007669"/>
    <property type="project" value="UniProtKB-ARBA"/>
</dbReference>
<dbReference type="Gene3D" id="1.20.80.10">
    <property type="match status" value="1"/>
</dbReference>
<evidence type="ECO:0000313" key="4">
    <source>
        <dbReference type="Proteomes" id="UP000694925"/>
    </source>
</evidence>
<dbReference type="GO" id="GO:0000062">
    <property type="term" value="F:fatty-acyl-CoA binding"/>
    <property type="evidence" value="ECO:0007669"/>
    <property type="project" value="InterPro"/>
</dbReference>
<organism evidence="4 5">
    <name type="scientific">Ceratina calcarata</name>
    <dbReference type="NCBI Taxonomy" id="156304"/>
    <lineage>
        <taxon>Eukaryota</taxon>
        <taxon>Metazoa</taxon>
        <taxon>Ecdysozoa</taxon>
        <taxon>Arthropoda</taxon>
        <taxon>Hexapoda</taxon>
        <taxon>Insecta</taxon>
        <taxon>Pterygota</taxon>
        <taxon>Neoptera</taxon>
        <taxon>Endopterygota</taxon>
        <taxon>Hymenoptera</taxon>
        <taxon>Apocrita</taxon>
        <taxon>Aculeata</taxon>
        <taxon>Apoidea</taxon>
        <taxon>Anthophila</taxon>
        <taxon>Apidae</taxon>
        <taxon>Ceratina</taxon>
        <taxon>Zadontomerus</taxon>
    </lineage>
</organism>
<evidence type="ECO:0000256" key="2">
    <source>
        <dbReference type="ARBA" id="ARBA00023121"/>
    </source>
</evidence>
<dbReference type="GeneID" id="108632740"/>
<name>A0AAJ7NFN2_9HYME</name>
<dbReference type="GO" id="GO:0006631">
    <property type="term" value="P:fatty acid metabolic process"/>
    <property type="evidence" value="ECO:0007669"/>
    <property type="project" value="TreeGrafter"/>
</dbReference>
<sequence length="89" mass="10007">MSLDERFNKAAEEVKELKAPASDNDLLELYSLYKQATVGDCNTSRPGMLDLKGKAKWDAWNGRKGMSQDAAKEQYIQKVEELISIIGKK</sequence>
<protein>
    <submittedName>
        <fullName evidence="5">Acyl-CoA-binding protein</fullName>
    </submittedName>
</protein>
<evidence type="ECO:0000313" key="5">
    <source>
        <dbReference type="RefSeq" id="XP_017892983.1"/>
    </source>
</evidence>
<dbReference type="PRINTS" id="PR00689">
    <property type="entry name" value="ACOABINDINGP"/>
</dbReference>
<dbReference type="CTD" id="34111"/>
<evidence type="ECO:0000259" key="3">
    <source>
        <dbReference type="PROSITE" id="PS51228"/>
    </source>
</evidence>
<dbReference type="FunFam" id="1.20.80.10:FF:000010">
    <property type="entry name" value="Acyl-CoA-binding domain-containing protein 5"/>
    <property type="match status" value="1"/>
</dbReference>
<keyword evidence="4" id="KW-1185">Reference proteome</keyword>
<evidence type="ECO:0000256" key="1">
    <source>
        <dbReference type="ARBA" id="ARBA00005567"/>
    </source>
</evidence>
<dbReference type="InterPro" id="IPR000582">
    <property type="entry name" value="Acyl-CoA-binding_protein"/>
</dbReference>
<dbReference type="RefSeq" id="XP_017892983.1">
    <property type="nucleotide sequence ID" value="XM_018037494.2"/>
</dbReference>
<dbReference type="KEGG" id="ccal:108632740"/>
<keyword evidence="2" id="KW-0446">Lipid-binding</keyword>
<gene>
    <name evidence="5" type="primary">LOC108632740</name>
</gene>
<accession>A0AAJ7NFN2</accession>
<dbReference type="CDD" id="cd00435">
    <property type="entry name" value="ACBP"/>
    <property type="match status" value="1"/>
</dbReference>
<dbReference type="Pfam" id="PF00887">
    <property type="entry name" value="ACBP"/>
    <property type="match status" value="1"/>
</dbReference>
<dbReference type="PANTHER" id="PTHR23310">
    <property type="entry name" value="ACYL-COA-BINDING PROTEIN, ACBP"/>
    <property type="match status" value="1"/>
</dbReference>
<comment type="similarity">
    <text evidence="1">Belongs to the ACBP family.</text>
</comment>
<dbReference type="AlphaFoldDB" id="A0AAJ7NFN2"/>
<dbReference type="InterPro" id="IPR014352">
    <property type="entry name" value="FERM/acyl-CoA-bd_prot_sf"/>
</dbReference>
<dbReference type="InterPro" id="IPR035984">
    <property type="entry name" value="Acyl-CoA-binding_sf"/>
</dbReference>
<feature type="domain" description="ACB" evidence="3">
    <location>
        <begin position="3"/>
        <end position="88"/>
    </location>
</feature>
<dbReference type="SUPFAM" id="SSF47027">
    <property type="entry name" value="Acyl-CoA binding protein"/>
    <property type="match status" value="1"/>
</dbReference>
<proteinExistence type="inferred from homology"/>
<dbReference type="PROSITE" id="PS51228">
    <property type="entry name" value="ACB_2"/>
    <property type="match status" value="1"/>
</dbReference>
<dbReference type="PANTHER" id="PTHR23310:SF62">
    <property type="entry name" value="ACYL-COA BINDING PROTEIN 1, ISOFORM A"/>
    <property type="match status" value="1"/>
</dbReference>